<gene>
    <name evidence="2" type="ORF">FHY56_09295</name>
</gene>
<feature type="transmembrane region" description="Helical" evidence="1">
    <location>
        <begin position="20"/>
        <end position="41"/>
    </location>
</feature>
<proteinExistence type="predicted"/>
<organism evidence="2 3">
    <name type="scientific">Brucella gallinifaecis</name>
    <dbReference type="NCBI Taxonomy" id="215590"/>
    <lineage>
        <taxon>Bacteria</taxon>
        <taxon>Pseudomonadati</taxon>
        <taxon>Pseudomonadota</taxon>
        <taxon>Alphaproteobacteria</taxon>
        <taxon>Hyphomicrobiales</taxon>
        <taxon>Brucellaceae</taxon>
        <taxon>Brucella/Ochrobactrum group</taxon>
        <taxon>Brucella</taxon>
    </lineage>
</organism>
<dbReference type="Proteomes" id="UP000315388">
    <property type="component" value="Unassembled WGS sequence"/>
</dbReference>
<evidence type="ECO:0000313" key="2">
    <source>
        <dbReference type="EMBL" id="TPF75445.1"/>
    </source>
</evidence>
<sequence>METKMNNIVRFIKDDSGATAIEYGLLAALISVAIIVAATTLGQNLSATFNRISGKLVSATPATSSGS</sequence>
<name>A0A502BMS6_9HYPH</name>
<keyword evidence="3" id="KW-1185">Reference proteome</keyword>
<dbReference type="AlphaFoldDB" id="A0A502BMS6"/>
<keyword evidence="1" id="KW-0812">Transmembrane</keyword>
<keyword evidence="1" id="KW-1133">Transmembrane helix</keyword>
<dbReference type="EMBL" id="VEWJ01000005">
    <property type="protein sequence ID" value="TPF75445.1"/>
    <property type="molecule type" value="Genomic_DNA"/>
</dbReference>
<accession>A0A502BMS6</accession>
<dbReference type="Pfam" id="PF04964">
    <property type="entry name" value="Flp_Fap"/>
    <property type="match status" value="1"/>
</dbReference>
<reference evidence="2 3" key="1">
    <citation type="journal article" date="2003" name="Int. J. Syst. Evol. Microbiol.">
        <title>Towards a standardized format for the description of a novel species (of an established genus): Ochrobactrum gallinifaecis sp. nov.</title>
        <authorList>
            <person name="Kampfer P."/>
            <person name="Buczolits S."/>
            <person name="Albrecht A."/>
            <person name="Busse H.J."/>
            <person name="Stackebrandt E."/>
        </authorList>
    </citation>
    <scope>NUCLEOTIDE SEQUENCE [LARGE SCALE GENOMIC DNA]</scope>
    <source>
        <strain evidence="2 3">ISO 196</strain>
    </source>
</reference>
<evidence type="ECO:0000256" key="1">
    <source>
        <dbReference type="SAM" id="Phobius"/>
    </source>
</evidence>
<evidence type="ECO:0000313" key="3">
    <source>
        <dbReference type="Proteomes" id="UP000315388"/>
    </source>
</evidence>
<comment type="caution">
    <text evidence="2">The sequence shown here is derived from an EMBL/GenBank/DDBJ whole genome shotgun (WGS) entry which is preliminary data.</text>
</comment>
<keyword evidence="1" id="KW-0472">Membrane</keyword>
<protein>
    <submittedName>
        <fullName evidence="2">Flp family type IVb pilin</fullName>
    </submittedName>
</protein>
<dbReference type="InterPro" id="IPR007047">
    <property type="entry name" value="Flp_Fap"/>
</dbReference>